<accession>A0A195ED20</accession>
<dbReference type="Proteomes" id="UP000078492">
    <property type="component" value="Unassembled WGS sequence"/>
</dbReference>
<dbReference type="AlphaFoldDB" id="A0A195ED20"/>
<gene>
    <name evidence="1" type="ORF">ALC57_04883</name>
</gene>
<keyword evidence="2" id="KW-1185">Reference proteome</keyword>
<evidence type="ECO:0000313" key="1">
    <source>
        <dbReference type="EMBL" id="KYN23098.1"/>
    </source>
</evidence>
<proteinExistence type="predicted"/>
<name>A0A195ED20_9HYME</name>
<organism evidence="1 2">
    <name type="scientific">Trachymyrmex cornetzi</name>
    <dbReference type="NCBI Taxonomy" id="471704"/>
    <lineage>
        <taxon>Eukaryota</taxon>
        <taxon>Metazoa</taxon>
        <taxon>Ecdysozoa</taxon>
        <taxon>Arthropoda</taxon>
        <taxon>Hexapoda</taxon>
        <taxon>Insecta</taxon>
        <taxon>Pterygota</taxon>
        <taxon>Neoptera</taxon>
        <taxon>Endopterygota</taxon>
        <taxon>Hymenoptera</taxon>
        <taxon>Apocrita</taxon>
        <taxon>Aculeata</taxon>
        <taxon>Formicoidea</taxon>
        <taxon>Formicidae</taxon>
        <taxon>Myrmicinae</taxon>
        <taxon>Trachymyrmex</taxon>
    </lineage>
</organism>
<protein>
    <submittedName>
        <fullName evidence="1">Uncharacterized protein</fullName>
    </submittedName>
</protein>
<sequence length="87" mass="9458">MFENEIKIGITHRSVHSSLTLRFLREIFGDISRSFDLFPLAGKSLEYNFGLCVNIGVLVLKLGSGGGVCSNNLSRCTGLVINSLPDV</sequence>
<evidence type="ECO:0000313" key="2">
    <source>
        <dbReference type="Proteomes" id="UP000078492"/>
    </source>
</evidence>
<reference evidence="1 2" key="1">
    <citation type="submission" date="2015-09" db="EMBL/GenBank/DDBJ databases">
        <title>Trachymyrmex cornetzi WGS genome.</title>
        <authorList>
            <person name="Nygaard S."/>
            <person name="Hu H."/>
            <person name="Boomsma J."/>
            <person name="Zhang G."/>
        </authorList>
    </citation>
    <scope>NUCLEOTIDE SEQUENCE [LARGE SCALE GENOMIC DNA]</scope>
    <source>
        <strain evidence="1">Tcor2-1</strain>
        <tissue evidence="1">Whole body</tissue>
    </source>
</reference>
<dbReference type="EMBL" id="KQ979074">
    <property type="protein sequence ID" value="KYN23098.1"/>
    <property type="molecule type" value="Genomic_DNA"/>
</dbReference>